<keyword evidence="5 8" id="KW-1133">Transmembrane helix</keyword>
<evidence type="ECO:0000256" key="2">
    <source>
        <dbReference type="ARBA" id="ARBA00022475"/>
    </source>
</evidence>
<feature type="transmembrane region" description="Helical" evidence="8">
    <location>
        <begin position="137"/>
        <end position="170"/>
    </location>
</feature>
<keyword evidence="2" id="KW-1003">Cell membrane</keyword>
<dbReference type="Proteomes" id="UP001271769">
    <property type="component" value="Unassembled WGS sequence"/>
</dbReference>
<dbReference type="InterPro" id="IPR018584">
    <property type="entry name" value="GT87"/>
</dbReference>
<feature type="transmembrane region" description="Helical" evidence="8">
    <location>
        <begin position="176"/>
        <end position="201"/>
    </location>
</feature>
<organism evidence="9 10">
    <name type="scientific">Dongia rigui</name>
    <dbReference type="NCBI Taxonomy" id="940149"/>
    <lineage>
        <taxon>Bacteria</taxon>
        <taxon>Pseudomonadati</taxon>
        <taxon>Pseudomonadota</taxon>
        <taxon>Alphaproteobacteria</taxon>
        <taxon>Rhodospirillales</taxon>
        <taxon>Dongiaceae</taxon>
        <taxon>Dongia</taxon>
    </lineage>
</organism>
<evidence type="ECO:0000256" key="7">
    <source>
        <dbReference type="ARBA" id="ARBA00024033"/>
    </source>
</evidence>
<feature type="transmembrane region" description="Helical" evidence="8">
    <location>
        <begin position="272"/>
        <end position="293"/>
    </location>
</feature>
<evidence type="ECO:0000256" key="3">
    <source>
        <dbReference type="ARBA" id="ARBA00022679"/>
    </source>
</evidence>
<proteinExistence type="inferred from homology"/>
<evidence type="ECO:0000256" key="8">
    <source>
        <dbReference type="SAM" id="Phobius"/>
    </source>
</evidence>
<evidence type="ECO:0000256" key="1">
    <source>
        <dbReference type="ARBA" id="ARBA00004651"/>
    </source>
</evidence>
<accession>A0ABU5DY93</accession>
<sequence>MSATRGTAWPFHPWLVLGAIPLLGLCYVALDSSAFWEGTMSRGQVIGRDFVIFWGAAVLLWRGDALTLFDSSVFLPTLDQIIGQKLAFNPYPYPPSSIFVVWPVGLFPYWFALPLWLLSTFAFLANRLRRSRVGWPAIIALLVSPASIVNICSGQNGFLSAALLCGGLLLLERRPLLAGILIGLLSFKPQLGLLLPLLLIAGGYWRSFTAASMTVLLLVVASLPVVGQEGWSLYVDKSMPQQMDFLQHGSGYFQHMSPTYFMTVRLLGGSLATAWSAQALGAIFVAAASLWVFRQKVAFDLKIAIALSATALFSPYLLTYDLMIVPVAILLAARCTTWHWAEKGVFLLAWIGPLLAILPVPPLGAVFLSLLFLVILRRTVLAARQGPLRT</sequence>
<keyword evidence="10" id="KW-1185">Reference proteome</keyword>
<feature type="transmembrane region" description="Helical" evidence="8">
    <location>
        <begin position="305"/>
        <end position="333"/>
    </location>
</feature>
<reference evidence="9 10" key="1">
    <citation type="journal article" date="2013" name="Antonie Van Leeuwenhoek">
        <title>Dongia rigui sp. nov., isolated from freshwater of a large wetland in Korea.</title>
        <authorList>
            <person name="Baik K.S."/>
            <person name="Hwang Y.M."/>
            <person name="Choi J.S."/>
            <person name="Kwon J."/>
            <person name="Seong C.N."/>
        </authorList>
    </citation>
    <scope>NUCLEOTIDE SEQUENCE [LARGE SCALE GENOMIC DNA]</scope>
    <source>
        <strain evidence="9 10">04SU4-P</strain>
    </source>
</reference>
<keyword evidence="4 8" id="KW-0812">Transmembrane</keyword>
<feature type="transmembrane region" description="Helical" evidence="8">
    <location>
        <begin position="208"/>
        <end position="227"/>
    </location>
</feature>
<dbReference type="GO" id="GO:0016757">
    <property type="term" value="F:glycosyltransferase activity"/>
    <property type="evidence" value="ECO:0007669"/>
    <property type="project" value="UniProtKB-KW"/>
</dbReference>
<feature type="transmembrane region" description="Helical" evidence="8">
    <location>
        <begin position="12"/>
        <end position="30"/>
    </location>
</feature>
<gene>
    <name evidence="9" type="ORF">SMD31_10205</name>
</gene>
<evidence type="ECO:0000256" key="4">
    <source>
        <dbReference type="ARBA" id="ARBA00022692"/>
    </source>
</evidence>
<evidence type="ECO:0000313" key="10">
    <source>
        <dbReference type="Proteomes" id="UP001271769"/>
    </source>
</evidence>
<feature type="transmembrane region" description="Helical" evidence="8">
    <location>
        <begin position="345"/>
        <end position="376"/>
    </location>
</feature>
<evidence type="ECO:0000256" key="5">
    <source>
        <dbReference type="ARBA" id="ARBA00022989"/>
    </source>
</evidence>
<comment type="similarity">
    <text evidence="7">Belongs to the glycosyltransferase 87 family.</text>
</comment>
<feature type="transmembrane region" description="Helical" evidence="8">
    <location>
        <begin position="50"/>
        <end position="69"/>
    </location>
</feature>
<comment type="caution">
    <text evidence="9">The sequence shown here is derived from an EMBL/GenBank/DDBJ whole genome shotgun (WGS) entry which is preliminary data.</text>
</comment>
<dbReference type="EC" id="2.4.-.-" evidence="9"/>
<keyword evidence="3 9" id="KW-0808">Transferase</keyword>
<dbReference type="RefSeq" id="WP_320500717.1">
    <property type="nucleotide sequence ID" value="NZ_JAXCLX010000001.1"/>
</dbReference>
<keyword evidence="6 8" id="KW-0472">Membrane</keyword>
<comment type="subcellular location">
    <subcellularLocation>
        <location evidence="1">Cell membrane</location>
        <topology evidence="1">Multi-pass membrane protein</topology>
    </subcellularLocation>
</comment>
<dbReference type="Pfam" id="PF09594">
    <property type="entry name" value="GT87"/>
    <property type="match status" value="1"/>
</dbReference>
<evidence type="ECO:0000313" key="9">
    <source>
        <dbReference type="EMBL" id="MDY0872297.1"/>
    </source>
</evidence>
<feature type="transmembrane region" description="Helical" evidence="8">
    <location>
        <begin position="99"/>
        <end position="125"/>
    </location>
</feature>
<evidence type="ECO:0000256" key="6">
    <source>
        <dbReference type="ARBA" id="ARBA00023136"/>
    </source>
</evidence>
<dbReference type="EMBL" id="JAXCLX010000001">
    <property type="protein sequence ID" value="MDY0872297.1"/>
    <property type="molecule type" value="Genomic_DNA"/>
</dbReference>
<name>A0ABU5DY93_9PROT</name>
<protein>
    <submittedName>
        <fullName evidence="9">Glycosyltransferase family 87 protein</fullName>
        <ecNumber evidence="9">2.4.-.-</ecNumber>
    </submittedName>
</protein>
<keyword evidence="9" id="KW-0328">Glycosyltransferase</keyword>